<dbReference type="InterPro" id="IPR038973">
    <property type="entry name" value="MutL/Mlh/Pms-like"/>
</dbReference>
<dbReference type="Gene3D" id="3.30.1540.20">
    <property type="entry name" value="MutL, C-terminal domain, dimerisation subdomain"/>
    <property type="match status" value="1"/>
</dbReference>
<dbReference type="GO" id="GO:0016887">
    <property type="term" value="F:ATP hydrolysis activity"/>
    <property type="evidence" value="ECO:0007669"/>
    <property type="project" value="InterPro"/>
</dbReference>
<sequence length="1692" mass="190948">MKIHLLDPEVVKKLRSDLSFVSVAHCVEELVWNSIDAGSACIAVRLNLPFYKIQVVDNGNGILPDQMAMVGKRYATSKCHSLKDLQNLQYGGFRGEALSSLRDVASNLMIESRASGCETTCCKIFSYGKNGNTTVSINPRPSKGTTVTVFDFMYNRPVRKNAISEAIDVEDTCKLLQSIVLVHPHISFSLLNETTGEMCLQFKKCTSSYFAFMQLFGKEKAKNLKQCDHGEEDYKISGYISTDYFPSKNYQFLYVNNRLILKTKLHKLINNLLNKVFGGKNKSECNVSVLPSPQMLSPSRNQYCCFILNISCPRNVYDRIFDRKRTMVEFSDWDKVTKLVQDAVVNFLSAEGFVSNLPGVTDNLLLKEIDSVNPNSRFLNLGVDNFRNGLFSNPVKRLIKAAENTKISNEELLNKKGNDEECIQAQCNPQNEVNFQNLEATKNVDTLLSNKQSSSNTENCCNGSQTIIHGRESFQKKNFICLEDTGTSLFDNLRKLNNKLKISDSKTNECSALSPLTSTFESYSDIPCRSVFPTENPIILAVPMKSTLSLLEKEGKGSETLQKLKEKYLFMPKKCKLTSSTSEKLVTPLTKGNVILNSNMNSNINAGKSSIKDNEINKNLTKETASPTKHRNCSPTNNKNNSRITSKYAFQEETILSPFKRLRRAKNSNAKTQMSVDESSDSESKCLVNNISNKTEFIMDSKVDNSPQSFFTEKNVKISYLQGLQTFHNEIDSNLIAKKKALFDSDHQSHIDNPASNLIQFENPNPFLKIYCNSKEINTHSYNSKRIHKSKRSASFQKNEIIYDCNKNNSLLKKFQDCSESSVSSPDMFLNGKSPQKGTNNKSLSKILTTKKFLQDSETIKANHKTVFENSHSIKLQKNLKNSDDFTNLSTLSPNVSDDNDDMKSASSGELDFLHKENYTIQNIENNVLFNSQQYALKSSSAISYDSEQNSKNEPLINLLKNYPLMNCDTHSANISSENSSLSVNLSESSSPSSNSSIVLDSNLNISEKSTTSLSLSHRFESMKHSFISSPENLSIIDSPSRFEMSSERNVAFEGDAFPYEITDLKKSEYKYLSPGSSIIISNDTLKPSVYSPDDNKINFSTEDQNIWNKQLISPIRLLNKTSEYNINKCLQLANSPFNLISDLQSIDEELTSEHKTEEYVNVDNYPINTSFLNSESVDEKFKSEHKAEEYVHDGNESINMSSNSQSVDEKYTSEHKTEEHVDGGNEFINMPSHLDEVNISSSNNNLANNSLFNCSPCGTENCFPKNNIESIREQPAFYDVTVSSNPEGNRWICKVNEDTKQVAYIDSVTGNSTYFHPGSPETEKARNSTSKDSDCGHNKKTHFFLTHDFSPFVSKFPSSEQVPDATDEICDLQIDLDNHIEEVENNDWRKKWRYPVTEAETTDNSGNIQDMFKEWENPMFENPPKVNTLDKAQVSTCVPHMYFLNSYRFTQNCFNNLKVIGQVDCKFIACIMEEPNNNSKDSKLLILFDQHAVHERVRLEELIEDLYEMKENKKVVKTVPISPPLDVTLEPDEMRLLRSYHLSLQDIGFEVIFPGDDSIVCVSSLPSCLVNQTNNQPRKRISEAAALVEKIIKEWLNSVMQTRSTSAVLPKTLNAVLNSQACRGAVKFGDPLDLSQCELLLDALSTCKLPFQCAHGRPSIAPILDLNKIKSPNKKRTQPKLWKLQRVLKNQ</sequence>
<evidence type="ECO:0000313" key="6">
    <source>
        <dbReference type="EMBL" id="CAL1272606.1"/>
    </source>
</evidence>
<feature type="domain" description="DNA mismatch repair protein S5" evidence="5">
    <location>
        <begin position="212"/>
        <end position="349"/>
    </location>
</feature>
<dbReference type="InterPro" id="IPR013507">
    <property type="entry name" value="DNA_mismatch_S5_2-like"/>
</dbReference>
<dbReference type="Gene3D" id="3.30.565.10">
    <property type="entry name" value="Histidine kinase-like ATPase, C-terminal domain"/>
    <property type="match status" value="1"/>
</dbReference>
<organism evidence="6 7">
    <name type="scientific">Larinioides sclopetarius</name>
    <dbReference type="NCBI Taxonomy" id="280406"/>
    <lineage>
        <taxon>Eukaryota</taxon>
        <taxon>Metazoa</taxon>
        <taxon>Ecdysozoa</taxon>
        <taxon>Arthropoda</taxon>
        <taxon>Chelicerata</taxon>
        <taxon>Arachnida</taxon>
        <taxon>Araneae</taxon>
        <taxon>Araneomorphae</taxon>
        <taxon>Entelegynae</taxon>
        <taxon>Araneoidea</taxon>
        <taxon>Araneidae</taxon>
        <taxon>Larinioides</taxon>
    </lineage>
</organism>
<dbReference type="GO" id="GO:0030983">
    <property type="term" value="F:mismatched DNA binding"/>
    <property type="evidence" value="ECO:0007669"/>
    <property type="project" value="InterPro"/>
</dbReference>
<dbReference type="SMART" id="SM01340">
    <property type="entry name" value="DNA_mis_repair"/>
    <property type="match status" value="1"/>
</dbReference>
<dbReference type="InterPro" id="IPR037198">
    <property type="entry name" value="MutL_C_sf"/>
</dbReference>
<dbReference type="Pfam" id="PF13589">
    <property type="entry name" value="HATPase_c_3"/>
    <property type="match status" value="1"/>
</dbReference>
<evidence type="ECO:0000256" key="1">
    <source>
        <dbReference type="ARBA" id="ARBA00006082"/>
    </source>
</evidence>
<evidence type="ECO:0000259" key="5">
    <source>
        <dbReference type="SMART" id="SM01340"/>
    </source>
</evidence>
<dbReference type="PANTHER" id="PTHR10073">
    <property type="entry name" value="DNA MISMATCH REPAIR PROTEIN MLH, PMS, MUTL"/>
    <property type="match status" value="1"/>
</dbReference>
<evidence type="ECO:0000256" key="2">
    <source>
        <dbReference type="ARBA" id="ARBA00022763"/>
    </source>
</evidence>
<dbReference type="GO" id="GO:0140664">
    <property type="term" value="F:ATP-dependent DNA damage sensor activity"/>
    <property type="evidence" value="ECO:0007669"/>
    <property type="project" value="InterPro"/>
</dbReference>
<evidence type="ECO:0000313" key="7">
    <source>
        <dbReference type="Proteomes" id="UP001497382"/>
    </source>
</evidence>
<keyword evidence="7" id="KW-1185">Reference proteome</keyword>
<dbReference type="Pfam" id="PF01119">
    <property type="entry name" value="DNA_mis_repair"/>
    <property type="match status" value="1"/>
</dbReference>
<comment type="caution">
    <text evidence="6">The sequence shown here is derived from an EMBL/GenBank/DDBJ whole genome shotgun (WGS) entry which is preliminary data.</text>
</comment>
<evidence type="ECO:0000256" key="3">
    <source>
        <dbReference type="SAM" id="MobiDB-lite"/>
    </source>
</evidence>
<dbReference type="Pfam" id="PF08676">
    <property type="entry name" value="MutL_C"/>
    <property type="match status" value="1"/>
</dbReference>
<dbReference type="InterPro" id="IPR036890">
    <property type="entry name" value="HATPase_C_sf"/>
</dbReference>
<dbReference type="GO" id="GO:0005524">
    <property type="term" value="F:ATP binding"/>
    <property type="evidence" value="ECO:0007669"/>
    <property type="project" value="InterPro"/>
</dbReference>
<accession>A0AAV1ZLH7</accession>
<dbReference type="Proteomes" id="UP001497382">
    <property type="component" value="Unassembled WGS sequence"/>
</dbReference>
<dbReference type="Gene3D" id="3.30.1370.100">
    <property type="entry name" value="MutL, C-terminal domain, regulatory subdomain"/>
    <property type="match status" value="1"/>
</dbReference>
<dbReference type="SMART" id="SM00853">
    <property type="entry name" value="MutL_C"/>
    <property type="match status" value="1"/>
</dbReference>
<dbReference type="InterPro" id="IPR042120">
    <property type="entry name" value="MutL_C_dimsub"/>
</dbReference>
<dbReference type="InterPro" id="IPR014790">
    <property type="entry name" value="MutL_C"/>
</dbReference>
<comment type="similarity">
    <text evidence="1">Belongs to the DNA mismatch repair MutL/HexB family.</text>
</comment>
<gene>
    <name evidence="6" type="ORF">LARSCL_LOCUS6485</name>
</gene>
<proteinExistence type="inferred from homology"/>
<dbReference type="EMBL" id="CAXIEN010000062">
    <property type="protein sequence ID" value="CAL1272606.1"/>
    <property type="molecule type" value="Genomic_DNA"/>
</dbReference>
<feature type="compositionally biased region" description="Basic and acidic residues" evidence="3">
    <location>
        <begin position="1322"/>
        <end position="1335"/>
    </location>
</feature>
<dbReference type="SUPFAM" id="SSF118116">
    <property type="entry name" value="DNA mismatch repair protein MutL"/>
    <property type="match status" value="1"/>
</dbReference>
<reference evidence="6 7" key="1">
    <citation type="submission" date="2024-04" db="EMBL/GenBank/DDBJ databases">
        <authorList>
            <person name="Rising A."/>
            <person name="Reimegard J."/>
            <person name="Sonavane S."/>
            <person name="Akerstrom W."/>
            <person name="Nylinder S."/>
            <person name="Hedman E."/>
            <person name="Kallberg Y."/>
        </authorList>
    </citation>
    <scope>NUCLEOTIDE SEQUENCE [LARGE SCALE GENOMIC DNA]</scope>
</reference>
<dbReference type="PROSITE" id="PS00058">
    <property type="entry name" value="DNA_MISMATCH_REPAIR_1"/>
    <property type="match status" value="1"/>
</dbReference>
<evidence type="ECO:0000259" key="4">
    <source>
        <dbReference type="SMART" id="SM00853"/>
    </source>
</evidence>
<dbReference type="SUPFAM" id="SSF55874">
    <property type="entry name" value="ATPase domain of HSP90 chaperone/DNA topoisomerase II/histidine kinase"/>
    <property type="match status" value="1"/>
</dbReference>
<feature type="region of interest" description="Disordered" evidence="3">
    <location>
        <begin position="622"/>
        <end position="642"/>
    </location>
</feature>
<feature type="domain" description="MutL C-terminal dimerisation" evidence="4">
    <location>
        <begin position="1460"/>
        <end position="1633"/>
    </location>
</feature>
<protein>
    <recommendedName>
        <fullName evidence="8">DNA mismatch repair protein Mlh3</fullName>
    </recommendedName>
</protein>
<dbReference type="GO" id="GO:0032300">
    <property type="term" value="C:mismatch repair complex"/>
    <property type="evidence" value="ECO:0007669"/>
    <property type="project" value="InterPro"/>
</dbReference>
<dbReference type="InterPro" id="IPR020568">
    <property type="entry name" value="Ribosomal_Su5_D2-typ_SF"/>
</dbReference>
<dbReference type="InterPro" id="IPR014762">
    <property type="entry name" value="DNA_mismatch_repair_CS"/>
</dbReference>
<dbReference type="SUPFAM" id="SSF54211">
    <property type="entry name" value="Ribosomal protein S5 domain 2-like"/>
    <property type="match status" value="1"/>
</dbReference>
<evidence type="ECO:0008006" key="8">
    <source>
        <dbReference type="Google" id="ProtNLM"/>
    </source>
</evidence>
<dbReference type="InterPro" id="IPR014721">
    <property type="entry name" value="Ribsml_uS5_D2-typ_fold_subgr"/>
</dbReference>
<keyword evidence="2" id="KW-0227">DNA damage</keyword>
<feature type="region of interest" description="Disordered" evidence="3">
    <location>
        <begin position="1313"/>
        <end position="1335"/>
    </location>
</feature>
<dbReference type="InterPro" id="IPR042121">
    <property type="entry name" value="MutL_C_regsub"/>
</dbReference>
<dbReference type="GO" id="GO:0006298">
    <property type="term" value="P:mismatch repair"/>
    <property type="evidence" value="ECO:0007669"/>
    <property type="project" value="InterPro"/>
</dbReference>
<dbReference type="PANTHER" id="PTHR10073:SF47">
    <property type="entry name" value="DNA MISMATCH REPAIR PROTEIN MLH3"/>
    <property type="match status" value="1"/>
</dbReference>
<name>A0AAV1ZLH7_9ARAC</name>
<dbReference type="Gene3D" id="3.30.230.10">
    <property type="match status" value="1"/>
</dbReference>